<proteinExistence type="predicted"/>
<protein>
    <recommendedName>
        <fullName evidence="4">Copia protein</fullName>
    </recommendedName>
</protein>
<evidence type="ECO:0000313" key="2">
    <source>
        <dbReference type="EMBL" id="MCI30088.1"/>
    </source>
</evidence>
<evidence type="ECO:0008006" key="4">
    <source>
        <dbReference type="Google" id="ProtNLM"/>
    </source>
</evidence>
<dbReference type="Proteomes" id="UP000265520">
    <property type="component" value="Unassembled WGS sequence"/>
</dbReference>
<feature type="non-terminal residue" evidence="2">
    <location>
        <position position="1"/>
    </location>
</feature>
<sequence length="91" mass="10258">AYSDVDWAGDPSDRRPTMSFCIFLGDSLISWHSKKQTLTARSSTEAEYRALADTTSEISWIRWLLADLETSHSSPTDLYCDNRSAIPNCPQ</sequence>
<feature type="region of interest" description="Disordered" evidence="1">
    <location>
        <begin position="72"/>
        <end position="91"/>
    </location>
</feature>
<comment type="caution">
    <text evidence="2">The sequence shown here is derived from an EMBL/GenBank/DDBJ whole genome shotgun (WGS) entry which is preliminary data.</text>
</comment>
<dbReference type="AlphaFoldDB" id="A0A392R0J1"/>
<evidence type="ECO:0000313" key="3">
    <source>
        <dbReference type="Proteomes" id="UP000265520"/>
    </source>
</evidence>
<dbReference type="PANTHER" id="PTHR11439">
    <property type="entry name" value="GAG-POL-RELATED RETROTRANSPOSON"/>
    <property type="match status" value="1"/>
</dbReference>
<name>A0A392R0J1_9FABA</name>
<accession>A0A392R0J1</accession>
<dbReference type="PANTHER" id="PTHR11439:SF461">
    <property type="entry name" value="OS10G0432200 PROTEIN"/>
    <property type="match status" value="1"/>
</dbReference>
<dbReference type="CDD" id="cd09272">
    <property type="entry name" value="RNase_HI_RT_Ty1"/>
    <property type="match status" value="1"/>
</dbReference>
<dbReference type="EMBL" id="LXQA010176996">
    <property type="protein sequence ID" value="MCI30088.1"/>
    <property type="molecule type" value="Genomic_DNA"/>
</dbReference>
<evidence type="ECO:0000256" key="1">
    <source>
        <dbReference type="SAM" id="MobiDB-lite"/>
    </source>
</evidence>
<keyword evidence="3" id="KW-1185">Reference proteome</keyword>
<organism evidence="2 3">
    <name type="scientific">Trifolium medium</name>
    <dbReference type="NCBI Taxonomy" id="97028"/>
    <lineage>
        <taxon>Eukaryota</taxon>
        <taxon>Viridiplantae</taxon>
        <taxon>Streptophyta</taxon>
        <taxon>Embryophyta</taxon>
        <taxon>Tracheophyta</taxon>
        <taxon>Spermatophyta</taxon>
        <taxon>Magnoliopsida</taxon>
        <taxon>eudicotyledons</taxon>
        <taxon>Gunneridae</taxon>
        <taxon>Pentapetalae</taxon>
        <taxon>rosids</taxon>
        <taxon>fabids</taxon>
        <taxon>Fabales</taxon>
        <taxon>Fabaceae</taxon>
        <taxon>Papilionoideae</taxon>
        <taxon>50 kb inversion clade</taxon>
        <taxon>NPAAA clade</taxon>
        <taxon>Hologalegina</taxon>
        <taxon>IRL clade</taxon>
        <taxon>Trifolieae</taxon>
        <taxon>Trifolium</taxon>
    </lineage>
</organism>
<reference evidence="2 3" key="1">
    <citation type="journal article" date="2018" name="Front. Plant Sci.">
        <title>Red Clover (Trifolium pratense) and Zigzag Clover (T. medium) - A Picture of Genomic Similarities and Differences.</title>
        <authorList>
            <person name="Dluhosova J."/>
            <person name="Istvanek J."/>
            <person name="Nedelnik J."/>
            <person name="Repkova J."/>
        </authorList>
    </citation>
    <scope>NUCLEOTIDE SEQUENCE [LARGE SCALE GENOMIC DNA]</scope>
    <source>
        <strain evidence="3">cv. 10/8</strain>
        <tissue evidence="2">Leaf</tissue>
    </source>
</reference>